<dbReference type="InterPro" id="IPR012974">
    <property type="entry name" value="NOP58/56_N"/>
</dbReference>
<gene>
    <name evidence="8" type="primary">NOP56</name>
    <name evidence="8" type="ORF">POWCR01_090020000</name>
</gene>
<evidence type="ECO:0000256" key="5">
    <source>
        <dbReference type="ARBA" id="ARBA00040742"/>
    </source>
</evidence>
<name>A0A1C3KSE4_PLAOA</name>
<organism evidence="8 9">
    <name type="scientific">Plasmodium ovale</name>
    <name type="common">malaria parasite P. ovale</name>
    <dbReference type="NCBI Taxonomy" id="36330"/>
    <lineage>
        <taxon>Eukaryota</taxon>
        <taxon>Sar</taxon>
        <taxon>Alveolata</taxon>
        <taxon>Apicomplexa</taxon>
        <taxon>Aconoidasida</taxon>
        <taxon>Haemosporida</taxon>
        <taxon>Plasmodiidae</taxon>
        <taxon>Plasmodium</taxon>
        <taxon>Plasmodium (Plasmodium)</taxon>
    </lineage>
</organism>
<dbReference type="GO" id="GO:0031428">
    <property type="term" value="C:box C/D methylation guide snoRNP complex"/>
    <property type="evidence" value="ECO:0007669"/>
    <property type="project" value="InterPro"/>
</dbReference>
<dbReference type="SUPFAM" id="SSF89124">
    <property type="entry name" value="Nop domain"/>
    <property type="match status" value="1"/>
</dbReference>
<dbReference type="SMART" id="SM00931">
    <property type="entry name" value="NOSIC"/>
    <property type="match status" value="1"/>
</dbReference>
<evidence type="ECO:0000259" key="7">
    <source>
        <dbReference type="PROSITE" id="PS51358"/>
    </source>
</evidence>
<evidence type="ECO:0000256" key="6">
    <source>
        <dbReference type="SAM" id="MobiDB-lite"/>
    </source>
</evidence>
<dbReference type="AlphaFoldDB" id="A0A1C3KSE4"/>
<dbReference type="InterPro" id="IPR045056">
    <property type="entry name" value="Nop56/Nop58"/>
</dbReference>
<dbReference type="Gene3D" id="1.10.246.90">
    <property type="entry name" value="Nop domain"/>
    <property type="match status" value="1"/>
</dbReference>
<evidence type="ECO:0000256" key="2">
    <source>
        <dbReference type="ARBA" id="ARBA00009211"/>
    </source>
</evidence>
<keyword evidence="3" id="KW-0690">Ribosome biogenesis</keyword>
<comment type="similarity">
    <text evidence="2">Belongs to the NOP5/NOP56 family.</text>
</comment>
<proteinExistence type="inferred from homology"/>
<dbReference type="Pfam" id="PF01798">
    <property type="entry name" value="Nop"/>
    <property type="match status" value="1"/>
</dbReference>
<feature type="region of interest" description="Disordered" evidence="6">
    <location>
        <begin position="438"/>
        <end position="608"/>
    </location>
</feature>
<dbReference type="PANTHER" id="PTHR10894">
    <property type="entry name" value="NUCLEOLAR PROTEIN 5 NUCLEOLAR PROTEIN NOP5 NOP58"/>
    <property type="match status" value="1"/>
</dbReference>
<sequence>MKNLYLLFECSAGYFLLKVEEWEQIGNSENIEKKILNADIFHQIVKFCSFISFETAERALENLVNINEGKATKFLLNFLEQNLPSNKNKYMLGIADLVLGKFLSNVGFQIIHNNNILELFRACRYYYLKKISYYINNEDINIKNFNIGLGHSYSRSKLKLDPRKQDKSIINCISTIESLDKDINLFSMRVIEWYSWHFPELKKVITDIYMYCKLVNLIKIKENFDFENNKEKIYEITKNEDITNDIQKIANLSIGQELTDEDLNNILNFSNEVINLLNTRNILWNYLDKKLNIVSPNLKELLGNTLSARLISHAGSLVNLAKCPSSSIQIFGSEKALFNSLKGNKKTPKFGILYNSSYISKTPLELKGRMSRYLSCKCAMAARIDSFSDVPTNSYGIAFKKQLEHKILHMVKGVKLSKNIDYIKEAESIHNTEKAISEEEKAKKKLKKIRKEEKKKKKKKKKKKEEEVDKVDEVDKVKEEKKVKREHSKHNTSVKVEVKEEPEQETVKAEVKVEVKREMDDTPDQPEGVDLGGQQHPQSDADADADAGGKNKKKKSKKKKKKKNKKQQKQQREREDHTEVQNEDEHADQNEEGGNEVESESRGDSGSD</sequence>
<evidence type="ECO:0000256" key="1">
    <source>
        <dbReference type="ARBA" id="ARBA00004604"/>
    </source>
</evidence>
<evidence type="ECO:0000313" key="9">
    <source>
        <dbReference type="Proteomes" id="UP000243200"/>
    </source>
</evidence>
<keyword evidence="4" id="KW-0539">Nucleus</keyword>
<feature type="compositionally biased region" description="Basic and acidic residues" evidence="6">
    <location>
        <begin position="464"/>
        <end position="483"/>
    </location>
</feature>
<feature type="compositionally biased region" description="Basic and acidic residues" evidence="6">
    <location>
        <begin position="599"/>
        <end position="608"/>
    </location>
</feature>
<feature type="compositionally biased region" description="Basic and acidic residues" evidence="6">
    <location>
        <begin position="496"/>
        <end position="520"/>
    </location>
</feature>
<dbReference type="Proteomes" id="UP000243200">
    <property type="component" value="Chromosome 9"/>
</dbReference>
<dbReference type="EMBL" id="LT594513">
    <property type="protein sequence ID" value="SBT77065.1"/>
    <property type="molecule type" value="Genomic_DNA"/>
</dbReference>
<dbReference type="OrthoDB" id="6780543at2759"/>
<feature type="compositionally biased region" description="Basic residues" evidence="6">
    <location>
        <begin position="550"/>
        <end position="569"/>
    </location>
</feature>
<dbReference type="GO" id="GO:0042254">
    <property type="term" value="P:ribosome biogenesis"/>
    <property type="evidence" value="ECO:0007669"/>
    <property type="project" value="UniProtKB-KW"/>
</dbReference>
<dbReference type="PROSITE" id="PS51358">
    <property type="entry name" value="NOP"/>
    <property type="match status" value="1"/>
</dbReference>
<dbReference type="GO" id="GO:0032040">
    <property type="term" value="C:small-subunit processome"/>
    <property type="evidence" value="ECO:0007669"/>
    <property type="project" value="InterPro"/>
</dbReference>
<dbReference type="VEuPathDB" id="PlasmoDB:POWCR01_090020000"/>
<dbReference type="InterPro" id="IPR012976">
    <property type="entry name" value="NOSIC"/>
</dbReference>
<dbReference type="VEuPathDB" id="PlasmoDB:PocGH01_09024700"/>
<feature type="compositionally biased region" description="Basic and acidic residues" evidence="6">
    <location>
        <begin position="570"/>
        <end position="589"/>
    </location>
</feature>
<dbReference type="GO" id="GO:0030515">
    <property type="term" value="F:snoRNA binding"/>
    <property type="evidence" value="ECO:0007669"/>
    <property type="project" value="InterPro"/>
</dbReference>
<feature type="compositionally biased region" description="Basic residues" evidence="6">
    <location>
        <begin position="443"/>
        <end position="463"/>
    </location>
</feature>
<feature type="domain" description="Nop" evidence="7">
    <location>
        <begin position="294"/>
        <end position="412"/>
    </location>
</feature>
<dbReference type="Gene3D" id="1.10.287.4070">
    <property type="match status" value="1"/>
</dbReference>
<dbReference type="PANTHER" id="PTHR10894:SF0">
    <property type="entry name" value="NUCLEOLAR PROTEIN 56"/>
    <property type="match status" value="1"/>
</dbReference>
<evidence type="ECO:0000313" key="8">
    <source>
        <dbReference type="EMBL" id="SBT77065.1"/>
    </source>
</evidence>
<evidence type="ECO:0000256" key="4">
    <source>
        <dbReference type="ARBA" id="ARBA00023242"/>
    </source>
</evidence>
<protein>
    <recommendedName>
        <fullName evidence="5">Nucleolar protein 56</fullName>
    </recommendedName>
</protein>
<dbReference type="InterPro" id="IPR036070">
    <property type="entry name" value="Nop_dom_sf"/>
</dbReference>
<dbReference type="FunFam" id="1.10.287.4070:FF:000005">
    <property type="entry name" value="SnoRNA binding domain containing protein"/>
    <property type="match status" value="1"/>
</dbReference>
<reference evidence="8 9" key="1">
    <citation type="submission" date="2016-06" db="EMBL/GenBank/DDBJ databases">
        <authorList>
            <consortium name="Pathogen Informatics"/>
        </authorList>
    </citation>
    <scope>NUCLEOTIDE SEQUENCE [LARGE SCALE GENOMIC DNA]</scope>
    <source>
        <strain evidence="8">PowCR01</strain>
    </source>
</reference>
<accession>A0A1C3KSE4</accession>
<dbReference type="Pfam" id="PF08156">
    <property type="entry name" value="NOP5NT"/>
    <property type="match status" value="1"/>
</dbReference>
<dbReference type="InterPro" id="IPR002687">
    <property type="entry name" value="Nop_dom"/>
</dbReference>
<comment type="subcellular location">
    <subcellularLocation>
        <location evidence="1">Nucleus</location>
        <location evidence="1">Nucleolus</location>
    </subcellularLocation>
</comment>
<dbReference type="InterPro" id="IPR042239">
    <property type="entry name" value="Nop_C"/>
</dbReference>
<evidence type="ECO:0000256" key="3">
    <source>
        <dbReference type="ARBA" id="ARBA00022517"/>
    </source>
</evidence>